<evidence type="ECO:0000313" key="1">
    <source>
        <dbReference type="EMBL" id="TFY56374.1"/>
    </source>
</evidence>
<protein>
    <submittedName>
        <fullName evidence="1">Uncharacterized protein</fullName>
    </submittedName>
</protein>
<sequence>MNAKYSIINDHRERQEVKHVREKPPGLVIASNQLDAVGIS</sequence>
<reference evidence="1 2" key="1">
    <citation type="submission" date="2019-01" db="EMBL/GenBank/DDBJ databases">
        <title>Genome sequencing of the rare red list fungi Fomitopsis rosea.</title>
        <authorList>
            <person name="Buettner E."/>
            <person name="Kellner H."/>
        </authorList>
    </citation>
    <scope>NUCLEOTIDE SEQUENCE [LARGE SCALE GENOMIC DNA]</scope>
    <source>
        <strain evidence="1 2">DSM 105464</strain>
    </source>
</reference>
<proteinExistence type="predicted"/>
<comment type="caution">
    <text evidence="1">The sequence shown here is derived from an EMBL/GenBank/DDBJ whole genome shotgun (WGS) entry which is preliminary data.</text>
</comment>
<dbReference type="AlphaFoldDB" id="A0A4Y9Y1N2"/>
<dbReference type="Proteomes" id="UP000298390">
    <property type="component" value="Unassembled WGS sequence"/>
</dbReference>
<dbReference type="EMBL" id="SEKV01000510">
    <property type="protein sequence ID" value="TFY56374.1"/>
    <property type="molecule type" value="Genomic_DNA"/>
</dbReference>
<evidence type="ECO:0000313" key="2">
    <source>
        <dbReference type="Proteomes" id="UP000298390"/>
    </source>
</evidence>
<organism evidence="1 2">
    <name type="scientific">Rhodofomes roseus</name>
    <dbReference type="NCBI Taxonomy" id="34475"/>
    <lineage>
        <taxon>Eukaryota</taxon>
        <taxon>Fungi</taxon>
        <taxon>Dikarya</taxon>
        <taxon>Basidiomycota</taxon>
        <taxon>Agaricomycotina</taxon>
        <taxon>Agaricomycetes</taxon>
        <taxon>Polyporales</taxon>
        <taxon>Rhodofomes</taxon>
    </lineage>
</organism>
<accession>A0A4Y9Y1N2</accession>
<gene>
    <name evidence="1" type="ORF">EVJ58_g7686</name>
</gene>
<name>A0A4Y9Y1N2_9APHY</name>